<dbReference type="AlphaFoldDB" id="A0A0C2NGR9"/>
<evidence type="ECO:0000313" key="1">
    <source>
        <dbReference type="EMBL" id="KII73177.1"/>
    </source>
</evidence>
<proteinExistence type="predicted"/>
<sequence length="157" mass="17912">MFAYLCLSGAKNKQIQVVQLVTDSLDVIDLQIGDDGVDVEIVETKISKNKHYMRNLLNGVLRHGSVERTEERRLFLVVPNRRGDVIGPNSHSCTPRIYITNRLFKILYPETGVYTNSVEGTWNGLIYQIPSRNRTNPLDDNDKVIENVLNDHLGKFE</sequence>
<comment type="caution">
    <text evidence="1">The sequence shown here is derived from an EMBL/GenBank/DDBJ whole genome shotgun (WGS) entry which is preliminary data.</text>
</comment>
<name>A0A0C2NGR9_THEKT</name>
<dbReference type="OrthoDB" id="5809873at2759"/>
<reference evidence="1 2" key="1">
    <citation type="journal article" date="2014" name="Genome Biol. Evol.">
        <title>The genome of the myxosporean Thelohanellus kitauei shows adaptations to nutrient acquisition within its fish host.</title>
        <authorList>
            <person name="Yang Y."/>
            <person name="Xiong J."/>
            <person name="Zhou Z."/>
            <person name="Huo F."/>
            <person name="Miao W."/>
            <person name="Ran C."/>
            <person name="Liu Y."/>
            <person name="Zhang J."/>
            <person name="Feng J."/>
            <person name="Wang M."/>
            <person name="Wang M."/>
            <person name="Wang L."/>
            <person name="Yao B."/>
        </authorList>
    </citation>
    <scope>NUCLEOTIDE SEQUENCE [LARGE SCALE GENOMIC DNA]</scope>
    <source>
        <strain evidence="1">Wuqing</strain>
    </source>
</reference>
<evidence type="ECO:0000313" key="2">
    <source>
        <dbReference type="Proteomes" id="UP000031668"/>
    </source>
</evidence>
<protein>
    <submittedName>
        <fullName evidence="1">Uncharacterized protein</fullName>
    </submittedName>
</protein>
<accession>A0A0C2NGR9</accession>
<dbReference type="Proteomes" id="UP000031668">
    <property type="component" value="Unassembled WGS sequence"/>
</dbReference>
<gene>
    <name evidence="1" type="ORF">RF11_12509</name>
</gene>
<dbReference type="EMBL" id="JWZT01000939">
    <property type="protein sequence ID" value="KII73177.1"/>
    <property type="molecule type" value="Genomic_DNA"/>
</dbReference>
<keyword evidence="2" id="KW-1185">Reference proteome</keyword>
<organism evidence="1 2">
    <name type="scientific">Thelohanellus kitauei</name>
    <name type="common">Myxosporean</name>
    <dbReference type="NCBI Taxonomy" id="669202"/>
    <lineage>
        <taxon>Eukaryota</taxon>
        <taxon>Metazoa</taxon>
        <taxon>Cnidaria</taxon>
        <taxon>Myxozoa</taxon>
        <taxon>Myxosporea</taxon>
        <taxon>Bivalvulida</taxon>
        <taxon>Platysporina</taxon>
        <taxon>Myxobolidae</taxon>
        <taxon>Thelohanellus</taxon>
    </lineage>
</organism>